<proteinExistence type="predicted"/>
<reference evidence="1 2" key="1">
    <citation type="submission" date="2024-09" db="EMBL/GenBank/DDBJ databases">
        <authorList>
            <person name="Sun Q."/>
            <person name="Mori K."/>
        </authorList>
    </citation>
    <scope>NUCLEOTIDE SEQUENCE [LARGE SCALE GENOMIC DNA]</scope>
    <source>
        <strain evidence="1 2">TBRC 2205</strain>
    </source>
</reference>
<dbReference type="RefSeq" id="WP_377342873.1">
    <property type="nucleotide sequence ID" value="NZ_JBHLUE010000026.1"/>
</dbReference>
<accession>A0ABV6P3G2</accession>
<protein>
    <submittedName>
        <fullName evidence="1">Uncharacterized protein</fullName>
    </submittedName>
</protein>
<organism evidence="1 2">
    <name type="scientific">Plantactinospora siamensis</name>
    <dbReference type="NCBI Taxonomy" id="555372"/>
    <lineage>
        <taxon>Bacteria</taxon>
        <taxon>Bacillati</taxon>
        <taxon>Actinomycetota</taxon>
        <taxon>Actinomycetes</taxon>
        <taxon>Micromonosporales</taxon>
        <taxon>Micromonosporaceae</taxon>
        <taxon>Plantactinospora</taxon>
    </lineage>
</organism>
<comment type="caution">
    <text evidence="1">The sequence shown here is derived from an EMBL/GenBank/DDBJ whole genome shotgun (WGS) entry which is preliminary data.</text>
</comment>
<evidence type="ECO:0000313" key="1">
    <source>
        <dbReference type="EMBL" id="MFC0567568.1"/>
    </source>
</evidence>
<dbReference type="InterPro" id="IPR036866">
    <property type="entry name" value="RibonucZ/Hydroxyglut_hydro"/>
</dbReference>
<dbReference type="Proteomes" id="UP001589894">
    <property type="component" value="Unassembled WGS sequence"/>
</dbReference>
<name>A0ABV6P3G2_9ACTN</name>
<keyword evidence="2" id="KW-1185">Reference proteome</keyword>
<dbReference type="SUPFAM" id="SSF56281">
    <property type="entry name" value="Metallo-hydrolase/oxidoreductase"/>
    <property type="match status" value="1"/>
</dbReference>
<gene>
    <name evidence="1" type="ORF">ACFFHU_25950</name>
</gene>
<sequence length="60" mass="6315">MARGPARVFGTLTTYHLAAALDVPAGQLAPVKGGEVLDFGDYTVEVIAAPHNRNRAYSMG</sequence>
<evidence type="ECO:0000313" key="2">
    <source>
        <dbReference type="Proteomes" id="UP001589894"/>
    </source>
</evidence>
<dbReference type="EMBL" id="JBHLUE010000026">
    <property type="protein sequence ID" value="MFC0567568.1"/>
    <property type="molecule type" value="Genomic_DNA"/>
</dbReference>